<sequence>MDPLPVIHLTDFTITSLHGGGSSPLDDAQIFLQLTLDGDVVYETARGEREPDEHVWKVQDRVNVPDLEDISLFSIAVMLDSASHITTQLGSVELTSQDIPASGLTSKITRDLAGLNIILEFSINHGPDGPGSPSSPTSIHCEPAAPTGTPDTADVCNTQILPEDERITPSQIIEGLGPDFTYPSAFIEPDVDKRAAMLNALGHVLLGHYKNHHGIESLNRAVAVYTEAVQMVAPDSPQNDIADNDNSILNLQDAVQLTPDGHPDKPGCLNNLGIALCRRFQRLGDVTDIDKSISMLQDAVQLTPDGHPGKLGRLNNLGNSLLHHFLHLGDITNIDRTISTLQDAVRLTPDGHPNKPGCLNKLGHSLLCRFQHLSDITDINKAISTLQDAVQLMPDGHPGKPGCLNNLGIALCCRFQCLSGIIDINKSISTLQDAVHLTPNGHPDKPGYLNNLGNSLLDRFEYLGDMANLDNSIRVGGDAVQLTPDGHPDKPSHLSNLGNSLRRHFQCISDIPTINKAILALQNAVQLTPDGHPNKPGVLNNLGTSLVLRFNCLGDIADIDKSVSTLEDAVRLTPDGHPEKPGVLNNLGISLRSHFQQLSGIAYINRSILTLQDAVQLTPNGHSTKPGHLGNLGHSLLWRFQHLGDITDIDNSIRVTDDAVQLTPNGHPDKPGHLNNLGNSLFRRFQRLGDIADIDKSVLTLQDAVQLTPDGHPDKPVHLSNLGNSLLCRFERLGNIANIDNSTRVKEDAVQLTPDGHPEKPGRLTNLSTSLFRHFELLSDIADLEKSISISRDVVQLLPDGHPAKPGSLDNLSIALCCRFGHLGDITDSDKSISIIQDAVRLTPDGHPGKPTHLRNLGNSLLYRFEHLGDQATFELAMETLSIAARSNVGSPSVRFQAGIMWARWAQKTHHASLLMANSTLLALLPQLAWLGLPMHERHRELIEAGSLARDAASAAIEAGQFETAVEWLEQGRSVVWGQLSQLRTPIDDLRQVQPQLAARFTQVSNQLQQTSTPSHKSDAGSDQHSLEEVAQEHRRLTAEWEALLGEIRGIQGFDRFLLPRSFSQLKGAAHSGPVVILNVSNVQCDALVLMPGLDDVLHIPLPNLTQSIAEALQNELNNLLSEPGRLPSQLERPVRRRPLALDYNSRFKMILAQLWSDLVKPILDMLAMTSPPSNPTRVWWCPTGPLAFLPIHAAGIYDTPDPGNCISDFAISSYIPTLSTLIDNPQVTTPHPFQLLAVAQPNAPHHSPLPGTGKELKLIENRAEGVRFVPLMDGAATMENVLRHMGESTWVHFACHGVQDVSNPTDSGLILTNGSRLKLSAIIDLSLSHAELAFLSACETATGSKDLPEEAVHLAAGMLLAGYRGVIATMWSIGDSDAPRIADDVYSHILMGGKPDYTQAALALHQAVRRLRSQGASFLSWVPYIHIGF</sequence>
<dbReference type="Pfam" id="PF12770">
    <property type="entry name" value="CHAT"/>
    <property type="match status" value="1"/>
</dbReference>
<dbReference type="Proteomes" id="UP000027265">
    <property type="component" value="Unassembled WGS sequence"/>
</dbReference>
<feature type="region of interest" description="Disordered" evidence="1">
    <location>
        <begin position="126"/>
        <end position="151"/>
    </location>
</feature>
<dbReference type="PANTHER" id="PTHR19959:SF119">
    <property type="entry name" value="FUNGAL LIPASE-LIKE DOMAIN-CONTAINING PROTEIN"/>
    <property type="match status" value="1"/>
</dbReference>
<dbReference type="HOGENOM" id="CLU_001305_0_3_1"/>
<dbReference type="EMBL" id="KL197742">
    <property type="protein sequence ID" value="KDQ52072.1"/>
    <property type="molecule type" value="Genomic_DNA"/>
</dbReference>
<dbReference type="OrthoDB" id="9991317at2759"/>
<dbReference type="SUPFAM" id="SSF48452">
    <property type="entry name" value="TPR-like"/>
    <property type="match status" value="2"/>
</dbReference>
<reference evidence="4" key="1">
    <citation type="journal article" date="2014" name="Proc. Natl. Acad. Sci. U.S.A.">
        <title>Extensive sampling of basidiomycete genomes demonstrates inadequacy of the white-rot/brown-rot paradigm for wood decay fungi.</title>
        <authorList>
            <person name="Riley R."/>
            <person name="Salamov A.A."/>
            <person name="Brown D.W."/>
            <person name="Nagy L.G."/>
            <person name="Floudas D."/>
            <person name="Held B.W."/>
            <person name="Levasseur A."/>
            <person name="Lombard V."/>
            <person name="Morin E."/>
            <person name="Otillar R."/>
            <person name="Lindquist E.A."/>
            <person name="Sun H."/>
            <person name="LaButti K.M."/>
            <person name="Schmutz J."/>
            <person name="Jabbour D."/>
            <person name="Luo H."/>
            <person name="Baker S.E."/>
            <person name="Pisabarro A.G."/>
            <person name="Walton J.D."/>
            <person name="Blanchette R.A."/>
            <person name="Henrissat B."/>
            <person name="Martin F."/>
            <person name="Cullen D."/>
            <person name="Hibbett D.S."/>
            <person name="Grigoriev I.V."/>
        </authorList>
    </citation>
    <scope>NUCLEOTIDE SEQUENCE [LARGE SCALE GENOMIC DNA]</scope>
    <source>
        <strain evidence="4">MUCL 33604</strain>
    </source>
</reference>
<dbReference type="STRING" id="933084.A0A067PLZ4"/>
<keyword evidence="4" id="KW-1185">Reference proteome</keyword>
<accession>A0A067PLZ4</accession>
<feature type="domain" description="CHAT" evidence="2">
    <location>
        <begin position="1152"/>
        <end position="1429"/>
    </location>
</feature>
<protein>
    <recommendedName>
        <fullName evidence="2">CHAT domain-containing protein</fullName>
    </recommendedName>
</protein>
<evidence type="ECO:0000256" key="1">
    <source>
        <dbReference type="SAM" id="MobiDB-lite"/>
    </source>
</evidence>
<gene>
    <name evidence="3" type="ORF">JAAARDRAFT_198501</name>
</gene>
<feature type="compositionally biased region" description="Basic and acidic residues" evidence="1">
    <location>
        <begin position="1016"/>
        <end position="1031"/>
    </location>
</feature>
<dbReference type="InterPro" id="IPR011990">
    <property type="entry name" value="TPR-like_helical_dom_sf"/>
</dbReference>
<dbReference type="Gene3D" id="1.25.40.10">
    <property type="entry name" value="Tetratricopeptide repeat domain"/>
    <property type="match status" value="3"/>
</dbReference>
<feature type="region of interest" description="Disordered" evidence="1">
    <location>
        <begin position="1004"/>
        <end position="1031"/>
    </location>
</feature>
<feature type="compositionally biased region" description="Polar residues" evidence="1">
    <location>
        <begin position="1004"/>
        <end position="1015"/>
    </location>
</feature>
<dbReference type="PANTHER" id="PTHR19959">
    <property type="entry name" value="KINESIN LIGHT CHAIN"/>
    <property type="match status" value="1"/>
</dbReference>
<evidence type="ECO:0000313" key="3">
    <source>
        <dbReference type="EMBL" id="KDQ52072.1"/>
    </source>
</evidence>
<dbReference type="InParanoid" id="A0A067PLZ4"/>
<name>A0A067PLZ4_9AGAM</name>
<evidence type="ECO:0000313" key="4">
    <source>
        <dbReference type="Proteomes" id="UP000027265"/>
    </source>
</evidence>
<organism evidence="3 4">
    <name type="scientific">Jaapia argillacea MUCL 33604</name>
    <dbReference type="NCBI Taxonomy" id="933084"/>
    <lineage>
        <taxon>Eukaryota</taxon>
        <taxon>Fungi</taxon>
        <taxon>Dikarya</taxon>
        <taxon>Basidiomycota</taxon>
        <taxon>Agaricomycotina</taxon>
        <taxon>Agaricomycetes</taxon>
        <taxon>Agaricomycetidae</taxon>
        <taxon>Jaapiales</taxon>
        <taxon>Jaapiaceae</taxon>
        <taxon>Jaapia</taxon>
    </lineage>
</organism>
<evidence type="ECO:0000259" key="2">
    <source>
        <dbReference type="Pfam" id="PF12770"/>
    </source>
</evidence>
<dbReference type="InterPro" id="IPR024983">
    <property type="entry name" value="CHAT_dom"/>
</dbReference>
<proteinExistence type="predicted"/>